<organism evidence="2 3">
    <name type="scientific">Coprococcus comes</name>
    <dbReference type="NCBI Taxonomy" id="410072"/>
    <lineage>
        <taxon>Bacteria</taxon>
        <taxon>Bacillati</taxon>
        <taxon>Bacillota</taxon>
        <taxon>Clostridia</taxon>
        <taxon>Lachnospirales</taxon>
        <taxon>Lachnospiraceae</taxon>
        <taxon>Coprococcus</taxon>
    </lineage>
</organism>
<dbReference type="InterPro" id="IPR001387">
    <property type="entry name" value="Cro/C1-type_HTH"/>
</dbReference>
<evidence type="ECO:0000259" key="1">
    <source>
        <dbReference type="PROSITE" id="PS50943"/>
    </source>
</evidence>
<dbReference type="PROSITE" id="PS50943">
    <property type="entry name" value="HTH_CROC1"/>
    <property type="match status" value="1"/>
</dbReference>
<dbReference type="GO" id="GO:0003677">
    <property type="term" value="F:DNA binding"/>
    <property type="evidence" value="ECO:0007669"/>
    <property type="project" value="InterPro"/>
</dbReference>
<dbReference type="CDD" id="cd00093">
    <property type="entry name" value="HTH_XRE"/>
    <property type="match status" value="1"/>
</dbReference>
<gene>
    <name evidence="2" type="ORF">DW252_08880</name>
</gene>
<proteinExistence type="predicted"/>
<sequence>MKLDREKLEFAKARACMSQKDLEEAGIPKGTLCRAMSQNIRPKTAGKIAKALGVDVTEIIKD</sequence>
<dbReference type="InterPro" id="IPR010982">
    <property type="entry name" value="Lambda_DNA-bd_dom_sf"/>
</dbReference>
<comment type="caution">
    <text evidence="2">The sequence shown here is derived from an EMBL/GenBank/DDBJ whole genome shotgun (WGS) entry which is preliminary data.</text>
</comment>
<evidence type="ECO:0000313" key="2">
    <source>
        <dbReference type="EMBL" id="RHG60175.1"/>
    </source>
</evidence>
<name>A0A3R6HTR5_9FIRM</name>
<protein>
    <submittedName>
        <fullName evidence="2">XRE family transcriptional regulator</fullName>
    </submittedName>
</protein>
<dbReference type="RefSeq" id="WP_118218087.1">
    <property type="nucleotide sequence ID" value="NZ_JADNAW010000044.1"/>
</dbReference>
<dbReference type="Proteomes" id="UP000286595">
    <property type="component" value="Unassembled WGS sequence"/>
</dbReference>
<evidence type="ECO:0000313" key="3">
    <source>
        <dbReference type="Proteomes" id="UP000286595"/>
    </source>
</evidence>
<dbReference type="EMBL" id="QRIM01000009">
    <property type="protein sequence ID" value="RHG60175.1"/>
    <property type="molecule type" value="Genomic_DNA"/>
</dbReference>
<accession>A0A3R6HTR5</accession>
<feature type="domain" description="HTH cro/C1-type" evidence="1">
    <location>
        <begin position="39"/>
        <end position="59"/>
    </location>
</feature>
<reference evidence="2 3" key="1">
    <citation type="submission" date="2018-08" db="EMBL/GenBank/DDBJ databases">
        <title>A genome reference for cultivated species of the human gut microbiota.</title>
        <authorList>
            <person name="Zou Y."/>
            <person name="Xue W."/>
            <person name="Luo G."/>
        </authorList>
    </citation>
    <scope>NUCLEOTIDE SEQUENCE [LARGE SCALE GENOMIC DNA]</scope>
    <source>
        <strain evidence="2 3">AM22-12LB</strain>
    </source>
</reference>
<dbReference type="AlphaFoldDB" id="A0A3R6HTR5"/>
<dbReference type="Gene3D" id="1.10.260.40">
    <property type="entry name" value="lambda repressor-like DNA-binding domains"/>
    <property type="match status" value="1"/>
</dbReference>